<dbReference type="SUPFAM" id="SSF51905">
    <property type="entry name" value="FAD/NAD(P)-binding domain"/>
    <property type="match status" value="1"/>
</dbReference>
<keyword evidence="7 9" id="KW-0560">Oxidoreductase</keyword>
<keyword evidence="12" id="KW-1185">Reference proteome</keyword>
<evidence type="ECO:0000256" key="2">
    <source>
        <dbReference type="ARBA" id="ARBA00004829"/>
    </source>
</evidence>
<dbReference type="Proteomes" id="UP001556636">
    <property type="component" value="Unassembled WGS sequence"/>
</dbReference>
<protein>
    <recommendedName>
        <fullName evidence="8">Phytoene dehydrogenase</fullName>
    </recommendedName>
</protein>
<dbReference type="InterPro" id="IPR036188">
    <property type="entry name" value="FAD/NAD-bd_sf"/>
</dbReference>
<dbReference type="RefSeq" id="WP_367951135.1">
    <property type="nucleotide sequence ID" value="NZ_JBAKFG010000001.1"/>
</dbReference>
<dbReference type="PANTHER" id="PTHR43734:SF3">
    <property type="entry name" value="B-CAROTENE KETOLASE"/>
    <property type="match status" value="1"/>
</dbReference>
<dbReference type="EMBL" id="JBAKFG010000001">
    <property type="protein sequence ID" value="MEX0372458.1"/>
    <property type="molecule type" value="Genomic_DNA"/>
</dbReference>
<proteinExistence type="inferred from homology"/>
<evidence type="ECO:0000313" key="11">
    <source>
        <dbReference type="EMBL" id="MEX0372458.1"/>
    </source>
</evidence>
<keyword evidence="4" id="KW-0285">Flavoprotein</keyword>
<keyword evidence="5 9" id="KW-0125">Carotenoid biosynthesis</keyword>
<sequence>MHSLVMGGGFGGIAAALRLRARGHEVTLIDRCPRLGGRAQVFERHGYRHDAGPTVITAPFLFAELFELFGESLHDHLELRPLDPWYRFRFPDDSSFDYGPGIERMESEIARFNPADVAGYHGLLAESRELFEIGFRELGYQPFHRLSFMARQIPRLLRLRFDRSVWTMVARHIKHPYLRRALSLQPLLVGGNPFDTTCIYGLIHYLEREWGVHFAMGGTGALVGELAGLLERQGVRVENGRSITAVHREGRRITGASVDDGRTLKADHFVSNLDPMHLYGELMDPAPLAARVKHRLAQTSMGLFVLYFGTDCTYPDVAHHTIWLGDRYRELLRDIFDRKVLSEDFSLYLHRPTATDPSFAPPGHDSFYVLAPVPNQLGDIDWASEGPRLQARIVEALEATLMPGLSAHLRAAFYMTPDDFRENYQSVHGSGFTLAPLFRQSAWFRFHNQAEGLDNLYLVGAGTHPGAGMPGVLSSAKVLERLFPEGVEAA</sequence>
<feature type="domain" description="Amine oxidase" evidence="10">
    <location>
        <begin position="11"/>
        <end position="477"/>
    </location>
</feature>
<evidence type="ECO:0000256" key="7">
    <source>
        <dbReference type="ARBA" id="ARBA00023002"/>
    </source>
</evidence>
<gene>
    <name evidence="11" type="primary">crtI</name>
    <name evidence="11" type="ORF">V6X51_03295</name>
</gene>
<comment type="pathway">
    <text evidence="2 9">Carotenoid biosynthesis.</text>
</comment>
<dbReference type="Pfam" id="PF01593">
    <property type="entry name" value="Amino_oxidase"/>
    <property type="match status" value="1"/>
</dbReference>
<evidence type="ECO:0000259" key="10">
    <source>
        <dbReference type="Pfam" id="PF01593"/>
    </source>
</evidence>
<accession>A0ABV3RWA3</accession>
<evidence type="ECO:0000256" key="6">
    <source>
        <dbReference type="ARBA" id="ARBA00022827"/>
    </source>
</evidence>
<keyword evidence="6" id="KW-0274">FAD</keyword>
<evidence type="ECO:0000256" key="1">
    <source>
        <dbReference type="ARBA" id="ARBA00001974"/>
    </source>
</evidence>
<comment type="caution">
    <text evidence="11">The sequence shown here is derived from an EMBL/GenBank/DDBJ whole genome shotgun (WGS) entry which is preliminary data.</text>
</comment>
<evidence type="ECO:0000256" key="5">
    <source>
        <dbReference type="ARBA" id="ARBA00022746"/>
    </source>
</evidence>
<name>A0ABV3RWA3_9GAMM</name>
<dbReference type="NCBIfam" id="TIGR02734">
    <property type="entry name" value="crtI_fam"/>
    <property type="match status" value="1"/>
</dbReference>
<organism evidence="11 12">
    <name type="scientific">Spiribacter roseus</name>
    <dbReference type="NCBI Taxonomy" id="1855875"/>
    <lineage>
        <taxon>Bacteria</taxon>
        <taxon>Pseudomonadati</taxon>
        <taxon>Pseudomonadota</taxon>
        <taxon>Gammaproteobacteria</taxon>
        <taxon>Chromatiales</taxon>
        <taxon>Ectothiorhodospiraceae</taxon>
        <taxon>Spiribacter</taxon>
    </lineage>
</organism>
<dbReference type="InterPro" id="IPR014105">
    <property type="entry name" value="Carotenoid/retinoid_OxRdtase"/>
</dbReference>
<evidence type="ECO:0000313" key="12">
    <source>
        <dbReference type="Proteomes" id="UP001556636"/>
    </source>
</evidence>
<dbReference type="Gene3D" id="3.50.50.60">
    <property type="entry name" value="FAD/NAD(P)-binding domain"/>
    <property type="match status" value="2"/>
</dbReference>
<evidence type="ECO:0000256" key="4">
    <source>
        <dbReference type="ARBA" id="ARBA00022630"/>
    </source>
</evidence>
<dbReference type="PANTHER" id="PTHR43734">
    <property type="entry name" value="PHYTOENE DESATURASE"/>
    <property type="match status" value="1"/>
</dbReference>
<evidence type="ECO:0000256" key="8">
    <source>
        <dbReference type="ARBA" id="ARBA00031986"/>
    </source>
</evidence>
<comment type="cofactor">
    <cofactor evidence="1">
        <name>FAD</name>
        <dbReference type="ChEBI" id="CHEBI:57692"/>
    </cofactor>
</comment>
<comment type="similarity">
    <text evidence="3 9">Belongs to the carotenoid/retinoid oxidoreductase family.</text>
</comment>
<reference evidence="11 12" key="1">
    <citation type="submission" date="2024-02" db="EMBL/GenBank/DDBJ databases">
        <title>New especies of Spiribacter isolated from saline water.</title>
        <authorList>
            <person name="Leon M.J."/>
            <person name="De La Haba R."/>
            <person name="Sanchez-Porro C."/>
            <person name="Ventosa A."/>
        </authorList>
    </citation>
    <scope>NUCLEOTIDE SEQUENCE [LARGE SCALE GENOMIC DNA]</scope>
    <source>
        <strain evidence="12">ag22IC6-196</strain>
    </source>
</reference>
<evidence type="ECO:0000256" key="9">
    <source>
        <dbReference type="RuleBase" id="RU362075"/>
    </source>
</evidence>
<dbReference type="PROSITE" id="PS00982">
    <property type="entry name" value="PHYTOENE_DH"/>
    <property type="match status" value="1"/>
</dbReference>
<dbReference type="InterPro" id="IPR002937">
    <property type="entry name" value="Amino_oxidase"/>
</dbReference>
<dbReference type="GO" id="GO:0016491">
    <property type="term" value="F:oxidoreductase activity"/>
    <property type="evidence" value="ECO:0007669"/>
    <property type="project" value="UniProtKB-KW"/>
</dbReference>
<evidence type="ECO:0000256" key="3">
    <source>
        <dbReference type="ARBA" id="ARBA00006046"/>
    </source>
</evidence>
<dbReference type="InterPro" id="IPR008150">
    <property type="entry name" value="Phytoene_DH_bac_CS"/>
</dbReference>